<reference evidence="1" key="1">
    <citation type="journal article" date="2020" name="New Phytol.">
        <title>Comparative genomics reveals dynamic genome evolution in host specialist ectomycorrhizal fungi.</title>
        <authorList>
            <person name="Lofgren L.A."/>
            <person name="Nguyen N.H."/>
            <person name="Vilgalys R."/>
            <person name="Ruytinx J."/>
            <person name="Liao H.L."/>
            <person name="Branco S."/>
            <person name="Kuo A."/>
            <person name="LaButti K."/>
            <person name="Lipzen A."/>
            <person name="Andreopoulos W."/>
            <person name="Pangilinan J."/>
            <person name="Riley R."/>
            <person name="Hundley H."/>
            <person name="Na H."/>
            <person name="Barry K."/>
            <person name="Grigoriev I.V."/>
            <person name="Stajich J.E."/>
            <person name="Kennedy P.G."/>
        </authorList>
    </citation>
    <scope>NUCLEOTIDE SEQUENCE</scope>
    <source>
        <strain evidence="1">S12</strain>
    </source>
</reference>
<dbReference type="Proteomes" id="UP000719766">
    <property type="component" value="Unassembled WGS sequence"/>
</dbReference>
<feature type="non-terminal residue" evidence="1">
    <location>
        <position position="1"/>
    </location>
</feature>
<evidence type="ECO:0008006" key="3">
    <source>
        <dbReference type="Google" id="ProtNLM"/>
    </source>
</evidence>
<dbReference type="RefSeq" id="XP_041159665.1">
    <property type="nucleotide sequence ID" value="XM_041296133.1"/>
</dbReference>
<dbReference type="SUPFAM" id="SSF56219">
    <property type="entry name" value="DNase I-like"/>
    <property type="match status" value="1"/>
</dbReference>
<dbReference type="InterPro" id="IPR036691">
    <property type="entry name" value="Endo/exonu/phosph_ase_sf"/>
</dbReference>
<evidence type="ECO:0000313" key="2">
    <source>
        <dbReference type="Proteomes" id="UP000719766"/>
    </source>
</evidence>
<gene>
    <name evidence="1" type="ORF">HD556DRAFT_1189277</name>
</gene>
<dbReference type="AlphaFoldDB" id="A0A9P7DHP9"/>
<dbReference type="EMBL" id="JABBWE010000032">
    <property type="protein sequence ID" value="KAG1793176.1"/>
    <property type="molecule type" value="Genomic_DNA"/>
</dbReference>
<accession>A0A9P7DHP9</accession>
<organism evidence="1 2">
    <name type="scientific">Suillus plorans</name>
    <dbReference type="NCBI Taxonomy" id="116603"/>
    <lineage>
        <taxon>Eukaryota</taxon>
        <taxon>Fungi</taxon>
        <taxon>Dikarya</taxon>
        <taxon>Basidiomycota</taxon>
        <taxon>Agaricomycotina</taxon>
        <taxon>Agaricomycetes</taxon>
        <taxon>Agaricomycetidae</taxon>
        <taxon>Boletales</taxon>
        <taxon>Suillineae</taxon>
        <taxon>Suillaceae</taxon>
        <taxon>Suillus</taxon>
    </lineage>
</organism>
<name>A0A9P7DHP9_9AGAM</name>
<sequence>YDIVIIQEPHIDLLGNTRATQDWNVMYPTHRYTHKSRLRAITLINKRLNTNNWRQLQFPSADVVVIQLNGPFGKITIFNIY</sequence>
<protein>
    <recommendedName>
        <fullName evidence="3">Endonuclease/exonuclease/phosphatase domain-containing protein</fullName>
    </recommendedName>
</protein>
<keyword evidence="2" id="KW-1185">Reference proteome</keyword>
<proteinExistence type="predicted"/>
<dbReference type="Gene3D" id="3.60.10.10">
    <property type="entry name" value="Endonuclease/exonuclease/phosphatase"/>
    <property type="match status" value="1"/>
</dbReference>
<feature type="non-terminal residue" evidence="1">
    <location>
        <position position="81"/>
    </location>
</feature>
<evidence type="ECO:0000313" key="1">
    <source>
        <dbReference type="EMBL" id="KAG1793176.1"/>
    </source>
</evidence>
<dbReference type="OrthoDB" id="2840473at2759"/>
<dbReference type="GeneID" id="64589897"/>
<comment type="caution">
    <text evidence="1">The sequence shown here is derived from an EMBL/GenBank/DDBJ whole genome shotgun (WGS) entry which is preliminary data.</text>
</comment>